<name>A0A803MI18_CHEQI</name>
<evidence type="ECO:0000259" key="4">
    <source>
        <dbReference type="Pfam" id="PF24053"/>
    </source>
</evidence>
<feature type="signal peptide" evidence="3">
    <location>
        <begin position="1"/>
        <end position="22"/>
    </location>
</feature>
<proteinExistence type="predicted"/>
<dbReference type="Proteomes" id="UP000596660">
    <property type="component" value="Unplaced"/>
</dbReference>
<feature type="domain" description="DUF7356" evidence="4">
    <location>
        <begin position="109"/>
        <end position="182"/>
    </location>
</feature>
<feature type="transmembrane region" description="Helical" evidence="2">
    <location>
        <begin position="203"/>
        <end position="225"/>
    </location>
</feature>
<evidence type="ECO:0000256" key="2">
    <source>
        <dbReference type="SAM" id="Phobius"/>
    </source>
</evidence>
<protein>
    <recommendedName>
        <fullName evidence="4">DUF7356 domain-containing protein</fullName>
    </recommendedName>
</protein>
<feature type="region of interest" description="Disordered" evidence="1">
    <location>
        <begin position="264"/>
        <end position="297"/>
    </location>
</feature>
<dbReference type="EnsemblPlants" id="AUR62029766-RA">
    <property type="protein sequence ID" value="AUR62029766-RA:cds"/>
    <property type="gene ID" value="AUR62029766"/>
</dbReference>
<feature type="chain" id="PRO_5031552298" description="DUF7356 domain-containing protein" evidence="3">
    <location>
        <begin position="23"/>
        <end position="297"/>
    </location>
</feature>
<feature type="compositionally biased region" description="Basic and acidic residues" evidence="1">
    <location>
        <begin position="83"/>
        <end position="96"/>
    </location>
</feature>
<dbReference type="OMA" id="CKSHTSE"/>
<organism evidence="5 6">
    <name type="scientific">Chenopodium quinoa</name>
    <name type="common">Quinoa</name>
    <dbReference type="NCBI Taxonomy" id="63459"/>
    <lineage>
        <taxon>Eukaryota</taxon>
        <taxon>Viridiplantae</taxon>
        <taxon>Streptophyta</taxon>
        <taxon>Embryophyta</taxon>
        <taxon>Tracheophyta</taxon>
        <taxon>Spermatophyta</taxon>
        <taxon>Magnoliopsida</taxon>
        <taxon>eudicotyledons</taxon>
        <taxon>Gunneridae</taxon>
        <taxon>Pentapetalae</taxon>
        <taxon>Caryophyllales</taxon>
        <taxon>Chenopodiaceae</taxon>
        <taxon>Chenopodioideae</taxon>
        <taxon>Atripliceae</taxon>
        <taxon>Chenopodium</taxon>
    </lineage>
</organism>
<accession>A0A803MI18</accession>
<evidence type="ECO:0000313" key="5">
    <source>
        <dbReference type="EnsemblPlants" id="AUR62029766-RA:cds"/>
    </source>
</evidence>
<dbReference type="AlphaFoldDB" id="A0A803MI18"/>
<dbReference type="Pfam" id="PF24053">
    <property type="entry name" value="DUF7356"/>
    <property type="match status" value="1"/>
</dbReference>
<keyword evidence="3" id="KW-0732">Signal</keyword>
<dbReference type="PANTHER" id="PTHR34200">
    <property type="entry name" value="DENTIN SIALOPHOSPHOPROTEIN-LIKE ISOFORM X1"/>
    <property type="match status" value="1"/>
</dbReference>
<keyword evidence="2" id="KW-1133">Transmembrane helix</keyword>
<reference evidence="5" key="1">
    <citation type="journal article" date="2017" name="Nature">
        <title>The genome of Chenopodium quinoa.</title>
        <authorList>
            <person name="Jarvis D.E."/>
            <person name="Ho Y.S."/>
            <person name="Lightfoot D.J."/>
            <person name="Schmoeckel S.M."/>
            <person name="Li B."/>
            <person name="Borm T.J.A."/>
            <person name="Ohyanagi H."/>
            <person name="Mineta K."/>
            <person name="Michell C.T."/>
            <person name="Saber N."/>
            <person name="Kharbatia N.M."/>
            <person name="Rupper R.R."/>
            <person name="Sharp A.R."/>
            <person name="Dally N."/>
            <person name="Boughton B.A."/>
            <person name="Woo Y.H."/>
            <person name="Gao G."/>
            <person name="Schijlen E.G.W.M."/>
            <person name="Guo X."/>
            <person name="Momin A.A."/>
            <person name="Negrao S."/>
            <person name="Al-Babili S."/>
            <person name="Gehring C."/>
            <person name="Roessner U."/>
            <person name="Jung C."/>
            <person name="Murphy K."/>
            <person name="Arold S.T."/>
            <person name="Gojobori T."/>
            <person name="van der Linden C.G."/>
            <person name="van Loo E.N."/>
            <person name="Jellen E.N."/>
            <person name="Maughan P.J."/>
            <person name="Tester M."/>
        </authorList>
    </citation>
    <scope>NUCLEOTIDE SEQUENCE [LARGE SCALE GENOMIC DNA]</scope>
    <source>
        <strain evidence="5">cv. PI 614886</strain>
    </source>
</reference>
<dbReference type="InterPro" id="IPR055780">
    <property type="entry name" value="DUF7356"/>
</dbReference>
<dbReference type="Gramene" id="AUR62029766-RA">
    <property type="protein sequence ID" value="AUR62029766-RA:cds"/>
    <property type="gene ID" value="AUR62029766"/>
</dbReference>
<keyword evidence="6" id="KW-1185">Reference proteome</keyword>
<keyword evidence="2" id="KW-0472">Membrane</keyword>
<dbReference type="PANTHER" id="PTHR34200:SF2">
    <property type="entry name" value="TRANSMEMBRANE PROTEIN"/>
    <property type="match status" value="1"/>
</dbReference>
<feature type="region of interest" description="Disordered" evidence="1">
    <location>
        <begin position="34"/>
        <end position="108"/>
    </location>
</feature>
<keyword evidence="2" id="KW-0812">Transmembrane</keyword>
<evidence type="ECO:0000313" key="6">
    <source>
        <dbReference type="Proteomes" id="UP000596660"/>
    </source>
</evidence>
<reference evidence="5" key="2">
    <citation type="submission" date="2021-03" db="UniProtKB">
        <authorList>
            <consortium name="EnsemblPlants"/>
        </authorList>
    </citation>
    <scope>IDENTIFICATION</scope>
</reference>
<evidence type="ECO:0000256" key="3">
    <source>
        <dbReference type="SAM" id="SignalP"/>
    </source>
</evidence>
<evidence type="ECO:0000256" key="1">
    <source>
        <dbReference type="SAM" id="MobiDB-lite"/>
    </source>
</evidence>
<feature type="compositionally biased region" description="Basic and acidic residues" evidence="1">
    <location>
        <begin position="62"/>
        <end position="71"/>
    </location>
</feature>
<sequence length="297" mass="32116">MGKNVILTTILVILVVADVSNAAFLRNFRRLAATPPIEDPNKPGTPIPSPVVPGSHSSSVDGEEKSKEKKQIGPPPATTAGKDASKDKQMTNDTHKTPVTPPIGAKEHNNTNSKALVLLIQNKGDISLKVDVSAMSSGSKQKVITVPKLKSKQMEMSLADGGINEITLNAGYGNCVLHVGTPASQGNYFQLLPSYSKFMTPTYGAYLVLVITLIAGGVLGCCWFCKRKAQRDIPYQELELSMPESAVAAETVEGWDEVWDDDWDEENAVRSPGGHRISANGLTARNSKKDDWEDWDD</sequence>